<dbReference type="EMBL" id="JAPHNI010000119">
    <property type="protein sequence ID" value="KAJ8115864.1"/>
    <property type="molecule type" value="Genomic_DNA"/>
</dbReference>
<sequence>MSSEKTSEYVTLVSNDGFEFKLLRSAACIAGTIKRAMNPESGFQETTRNRMDFPTIKYAFLARKTRSNYSGAEAPRLKTWLFAQNVNHHSVQAGATADAAAPQPCLVLIIQELQIALRERSNSATPGRSPASLHENYDEAVLSFLDNRIPPSKQQELLHLYANHAGAAWPVVRLSTKLSELRAKSPILLLSVLVYSVTHQSQGTELEVHDELVQEAMYILGNELLGRGQRSLELVQALLMVSFWNKTSRKGQQGSCYQLVQLATDMAIDLGIAGPSLQPSPPAYFSMHEDPTSLEARRTWLACFVALSTSSISTRRSIAVPWNGHHQECLLDLETRGDPSDILLCQIVRVTQLIDEISSLLHLCQSRVFMDGNDPRTYAVVDALKAKVDCWAAQIPSSLASSKTLKVWYHVAMVYIHEVVLHTPTNKTSFAAPFVPGRIAVKDYPKPTHIISPLQEALAALAQHCHAAIETATDMEPALVLSLPTFCFAPTVLYSLFVLVNLLVASTDPANTYGQYFSKENFRIRECGLKLRLLTTHMRILDPTMSCYTTRMFDATSWLEQWHNDYIVILQRYEENVAGDMIMN</sequence>
<reference evidence="1" key="1">
    <citation type="submission" date="2022-11" db="EMBL/GenBank/DDBJ databases">
        <title>Genome Sequence of Boeremia exigua.</title>
        <authorList>
            <person name="Buettner E."/>
        </authorList>
    </citation>
    <scope>NUCLEOTIDE SEQUENCE</scope>
    <source>
        <strain evidence="1">CU02</strain>
    </source>
</reference>
<accession>A0ACC2IKZ2</accession>
<evidence type="ECO:0000313" key="2">
    <source>
        <dbReference type="Proteomes" id="UP001153331"/>
    </source>
</evidence>
<dbReference type="Proteomes" id="UP001153331">
    <property type="component" value="Unassembled WGS sequence"/>
</dbReference>
<evidence type="ECO:0000313" key="1">
    <source>
        <dbReference type="EMBL" id="KAJ8115864.1"/>
    </source>
</evidence>
<gene>
    <name evidence="1" type="ORF">OPT61_g2595</name>
</gene>
<organism evidence="1 2">
    <name type="scientific">Boeremia exigua</name>
    <dbReference type="NCBI Taxonomy" id="749465"/>
    <lineage>
        <taxon>Eukaryota</taxon>
        <taxon>Fungi</taxon>
        <taxon>Dikarya</taxon>
        <taxon>Ascomycota</taxon>
        <taxon>Pezizomycotina</taxon>
        <taxon>Dothideomycetes</taxon>
        <taxon>Pleosporomycetidae</taxon>
        <taxon>Pleosporales</taxon>
        <taxon>Pleosporineae</taxon>
        <taxon>Didymellaceae</taxon>
        <taxon>Boeremia</taxon>
    </lineage>
</organism>
<comment type="caution">
    <text evidence="1">The sequence shown here is derived from an EMBL/GenBank/DDBJ whole genome shotgun (WGS) entry which is preliminary data.</text>
</comment>
<keyword evidence="2" id="KW-1185">Reference proteome</keyword>
<protein>
    <submittedName>
        <fullName evidence="1">Uncharacterized protein</fullName>
    </submittedName>
</protein>
<name>A0ACC2IKZ2_9PLEO</name>
<proteinExistence type="predicted"/>